<dbReference type="PANTHER" id="PTHR30006:SF2">
    <property type="entry name" value="ABC TRANSPORTER SUBSTRATE-BINDING PROTEIN"/>
    <property type="match status" value="1"/>
</dbReference>
<feature type="chain" id="PRO_5045990040" description="Periplasmic binding protein-like II" evidence="2">
    <location>
        <begin position="19"/>
        <end position="371"/>
    </location>
</feature>
<proteinExistence type="predicted"/>
<name>A0ABR0EDA7_ZASCE</name>
<evidence type="ECO:0000313" key="3">
    <source>
        <dbReference type="EMBL" id="KAK4499270.1"/>
    </source>
</evidence>
<dbReference type="Gene3D" id="3.40.190.10">
    <property type="entry name" value="Periplasmic binding protein-like II"/>
    <property type="match status" value="2"/>
</dbReference>
<evidence type="ECO:0000256" key="2">
    <source>
        <dbReference type="SAM" id="SignalP"/>
    </source>
</evidence>
<evidence type="ECO:0000256" key="1">
    <source>
        <dbReference type="ARBA" id="ARBA00022729"/>
    </source>
</evidence>
<protein>
    <recommendedName>
        <fullName evidence="5">Periplasmic binding protein-like II</fullName>
    </recommendedName>
</protein>
<accession>A0ABR0EDA7</accession>
<dbReference type="EMBL" id="JAXOVC010000007">
    <property type="protein sequence ID" value="KAK4499270.1"/>
    <property type="molecule type" value="Genomic_DNA"/>
</dbReference>
<gene>
    <name evidence="3" type="ORF">PRZ48_009783</name>
</gene>
<dbReference type="SUPFAM" id="SSF53850">
    <property type="entry name" value="Periplasmic binding protein-like II"/>
    <property type="match status" value="1"/>
</dbReference>
<dbReference type="Proteomes" id="UP001305779">
    <property type="component" value="Unassembled WGS sequence"/>
</dbReference>
<evidence type="ECO:0008006" key="5">
    <source>
        <dbReference type="Google" id="ProtNLM"/>
    </source>
</evidence>
<organism evidence="3 4">
    <name type="scientific">Zasmidium cellare</name>
    <name type="common">Wine cellar mold</name>
    <name type="synonym">Racodium cellare</name>
    <dbReference type="NCBI Taxonomy" id="395010"/>
    <lineage>
        <taxon>Eukaryota</taxon>
        <taxon>Fungi</taxon>
        <taxon>Dikarya</taxon>
        <taxon>Ascomycota</taxon>
        <taxon>Pezizomycotina</taxon>
        <taxon>Dothideomycetes</taxon>
        <taxon>Dothideomycetidae</taxon>
        <taxon>Mycosphaerellales</taxon>
        <taxon>Mycosphaerellaceae</taxon>
        <taxon>Zasmidium</taxon>
    </lineage>
</organism>
<dbReference type="Pfam" id="PF13343">
    <property type="entry name" value="SBP_bac_6"/>
    <property type="match status" value="1"/>
</dbReference>
<comment type="caution">
    <text evidence="3">The sequence shown here is derived from an EMBL/GenBank/DDBJ whole genome shotgun (WGS) entry which is preliminary data.</text>
</comment>
<feature type="signal peptide" evidence="2">
    <location>
        <begin position="1"/>
        <end position="18"/>
    </location>
</feature>
<reference evidence="3 4" key="1">
    <citation type="journal article" date="2023" name="G3 (Bethesda)">
        <title>A chromosome-level genome assembly of Zasmidium syzygii isolated from banana leaves.</title>
        <authorList>
            <person name="van Westerhoven A.C."/>
            <person name="Mehrabi R."/>
            <person name="Talebi R."/>
            <person name="Steentjes M.B.F."/>
            <person name="Corcolon B."/>
            <person name="Chong P.A."/>
            <person name="Kema G.H.J."/>
            <person name="Seidl M.F."/>
        </authorList>
    </citation>
    <scope>NUCLEOTIDE SEQUENCE [LARGE SCALE GENOMIC DNA]</scope>
    <source>
        <strain evidence="3 4">P124</strain>
    </source>
</reference>
<evidence type="ECO:0000313" key="4">
    <source>
        <dbReference type="Proteomes" id="UP001305779"/>
    </source>
</evidence>
<keyword evidence="1 2" id="KW-0732">Signal</keyword>
<sequence>MRTSTPLALALTSALASAQFTPTVPIDDRSLSDIYAAARREYTSNSTRPLQVFWGGDAGDQGDGIRTAWAQQFPDIPLNLTVILSKYADTRLDEAFYEGTEYPVVDVAALQTLRDFPRWKTQNRLVYYKPANWEDLLANENDPDGAFLAFSIYSFGTIYFDSSKVSADDVPSTFESFADPRWKGKLILTYPNDDDAVAYLFSLIVSHYGFGWLRALAANDVQWVRGTGTPIFELERQHNDTSSKRALTFTSGSGSSASWGGSKAVEPPEKIMSWPQTVATFAGTPQPETAKLFVSWLVSNDRQNGSSPSVLNSLNEANGVSPYTSNTTIFSGFRTFETDRAGVEWWKNVFEEALDTPQGPDPLAVYPNPSS</sequence>
<dbReference type="PANTHER" id="PTHR30006">
    <property type="entry name" value="THIAMINE-BINDING PERIPLASMIC PROTEIN-RELATED"/>
    <property type="match status" value="1"/>
</dbReference>
<keyword evidence="4" id="KW-1185">Reference proteome</keyword>